<dbReference type="InterPro" id="IPR012338">
    <property type="entry name" value="Beta-lactam/transpept-like"/>
</dbReference>
<keyword evidence="10" id="KW-1185">Reference proteome</keyword>
<dbReference type="GO" id="GO:0046677">
    <property type="term" value="P:response to antibiotic"/>
    <property type="evidence" value="ECO:0007669"/>
    <property type="project" value="UniProtKB-UniRule"/>
</dbReference>
<dbReference type="PRINTS" id="PR00118">
    <property type="entry name" value="BLACTAMASEA"/>
</dbReference>
<evidence type="ECO:0000256" key="7">
    <source>
        <dbReference type="SAM" id="SignalP"/>
    </source>
</evidence>
<evidence type="ECO:0000259" key="8">
    <source>
        <dbReference type="Pfam" id="PF13354"/>
    </source>
</evidence>
<evidence type="ECO:0000256" key="2">
    <source>
        <dbReference type="ARBA" id="ARBA00009009"/>
    </source>
</evidence>
<keyword evidence="4 6" id="KW-0378">Hydrolase</keyword>
<organism evidence="9 10">
    <name type="scientific">Roseibium aggregatum</name>
    <dbReference type="NCBI Taxonomy" id="187304"/>
    <lineage>
        <taxon>Bacteria</taxon>
        <taxon>Pseudomonadati</taxon>
        <taxon>Pseudomonadota</taxon>
        <taxon>Alphaproteobacteria</taxon>
        <taxon>Hyphomicrobiales</taxon>
        <taxon>Stappiaceae</taxon>
        <taxon>Roseibium</taxon>
    </lineage>
</organism>
<dbReference type="GO" id="GO:0030655">
    <property type="term" value="P:beta-lactam antibiotic catabolic process"/>
    <property type="evidence" value="ECO:0007669"/>
    <property type="project" value="InterPro"/>
</dbReference>
<evidence type="ECO:0000256" key="1">
    <source>
        <dbReference type="ARBA" id="ARBA00001526"/>
    </source>
</evidence>
<dbReference type="Gene3D" id="3.40.710.10">
    <property type="entry name" value="DD-peptidase/beta-lactamase superfamily"/>
    <property type="match status" value="1"/>
</dbReference>
<keyword evidence="7" id="KW-0732">Signal</keyword>
<dbReference type="OrthoDB" id="9784149at2"/>
<proteinExistence type="inferred from homology"/>
<comment type="catalytic activity">
    <reaction evidence="1 6">
        <text>a beta-lactam + H2O = a substituted beta-amino acid</text>
        <dbReference type="Rhea" id="RHEA:20401"/>
        <dbReference type="ChEBI" id="CHEBI:15377"/>
        <dbReference type="ChEBI" id="CHEBI:35627"/>
        <dbReference type="ChEBI" id="CHEBI:140347"/>
        <dbReference type="EC" id="3.5.2.6"/>
    </reaction>
</comment>
<name>A0A0M6Y628_9HYPH</name>
<dbReference type="Proteomes" id="UP000048926">
    <property type="component" value="Unassembled WGS sequence"/>
</dbReference>
<dbReference type="SUPFAM" id="SSF56601">
    <property type="entry name" value="beta-lactamase/transpeptidase-like"/>
    <property type="match status" value="1"/>
</dbReference>
<evidence type="ECO:0000313" key="9">
    <source>
        <dbReference type="EMBL" id="CTQ45556.1"/>
    </source>
</evidence>
<evidence type="ECO:0000256" key="4">
    <source>
        <dbReference type="ARBA" id="ARBA00022801"/>
    </source>
</evidence>
<protein>
    <recommendedName>
        <fullName evidence="3 6">Beta-lactamase</fullName>
        <ecNumber evidence="3 6">3.5.2.6</ecNumber>
    </recommendedName>
</protein>
<evidence type="ECO:0000256" key="3">
    <source>
        <dbReference type="ARBA" id="ARBA00012865"/>
    </source>
</evidence>
<feature type="domain" description="Beta-lactamase class A catalytic" evidence="8">
    <location>
        <begin position="53"/>
        <end position="270"/>
    </location>
</feature>
<dbReference type="NCBIfam" id="NF033103">
    <property type="entry name" value="bla_class_A"/>
    <property type="match status" value="1"/>
</dbReference>
<sequence>MKLWTRRNALTLSLALFAGFPAISGLAHAAGFDPAPLEKTVTGAESRLSARIGVAVLDTETGKTWTHRADERFPLNSTFKAFLCAALLEKGEQGEVQPERRVKIRSQDLVSYSPVTEKKVGSGGMTYLELCEAAVAISDNAAANLVLEAVGGPAGLTDYLRGIGDTITRLDRTEPGLNEGRPGDARDTTTPAAAVATLQKLVLGNALSSTARAQLTGWLLDNKVGNATLRAGLPEEWPVADKTGAGANGSRNNIGVIWPDDREPVVIAVYITQTDASFDDRNKAIADIAAALAESLHD</sequence>
<evidence type="ECO:0000313" key="10">
    <source>
        <dbReference type="Proteomes" id="UP000048926"/>
    </source>
</evidence>
<dbReference type="STRING" id="187304.B0E33_03290"/>
<comment type="similarity">
    <text evidence="2 6">Belongs to the class-A beta-lactamase family.</text>
</comment>
<keyword evidence="5 6" id="KW-0046">Antibiotic resistance</keyword>
<dbReference type="PROSITE" id="PS00146">
    <property type="entry name" value="BETA_LACTAMASE_A"/>
    <property type="match status" value="1"/>
</dbReference>
<evidence type="ECO:0000256" key="5">
    <source>
        <dbReference type="ARBA" id="ARBA00023251"/>
    </source>
</evidence>
<dbReference type="InterPro" id="IPR000871">
    <property type="entry name" value="Beta-lactam_class-A"/>
</dbReference>
<dbReference type="InterPro" id="IPR045155">
    <property type="entry name" value="Beta-lactam_cat"/>
</dbReference>
<dbReference type="PANTHER" id="PTHR35333">
    <property type="entry name" value="BETA-LACTAMASE"/>
    <property type="match status" value="1"/>
</dbReference>
<dbReference type="PANTHER" id="PTHR35333:SF3">
    <property type="entry name" value="BETA-LACTAMASE-TYPE TRANSPEPTIDASE FOLD CONTAINING PROTEIN"/>
    <property type="match status" value="1"/>
</dbReference>
<dbReference type="EMBL" id="CXST01000002">
    <property type="protein sequence ID" value="CTQ45556.1"/>
    <property type="molecule type" value="Genomic_DNA"/>
</dbReference>
<dbReference type="Pfam" id="PF13354">
    <property type="entry name" value="Beta-lactamase2"/>
    <property type="match status" value="1"/>
</dbReference>
<dbReference type="InterPro" id="IPR023650">
    <property type="entry name" value="Beta-lactam_class-A_AS"/>
</dbReference>
<dbReference type="RefSeq" id="WP_055658648.1">
    <property type="nucleotide sequence ID" value="NZ_CXST01000002.1"/>
</dbReference>
<accession>A0A0M6Y628</accession>
<dbReference type="EC" id="3.5.2.6" evidence="3 6"/>
<feature type="signal peptide" evidence="7">
    <location>
        <begin position="1"/>
        <end position="29"/>
    </location>
</feature>
<feature type="chain" id="PRO_5005807538" description="Beta-lactamase" evidence="7">
    <location>
        <begin position="30"/>
        <end position="298"/>
    </location>
</feature>
<reference evidence="10" key="1">
    <citation type="submission" date="2015-07" db="EMBL/GenBank/DDBJ databases">
        <authorList>
            <person name="Rodrigo-Torres Lidia"/>
            <person name="Arahal R.David."/>
        </authorList>
    </citation>
    <scope>NUCLEOTIDE SEQUENCE [LARGE SCALE GENOMIC DNA]</scope>
    <source>
        <strain evidence="10">CECT 4801</strain>
    </source>
</reference>
<evidence type="ECO:0000256" key="6">
    <source>
        <dbReference type="RuleBase" id="RU361140"/>
    </source>
</evidence>
<dbReference type="GO" id="GO:0008800">
    <property type="term" value="F:beta-lactamase activity"/>
    <property type="evidence" value="ECO:0007669"/>
    <property type="project" value="UniProtKB-UniRule"/>
</dbReference>
<dbReference type="AlphaFoldDB" id="A0A0M6Y628"/>
<gene>
    <name evidence="9" type="primary">blaP</name>
    <name evidence="9" type="ORF">LAL4801_04010</name>
</gene>